<accession>A0A643CCG9</accession>
<name>A0A643CCG9_BALPH</name>
<dbReference type="PANTHER" id="PTHR45712">
    <property type="entry name" value="AGAP008170-PA"/>
    <property type="match status" value="1"/>
</dbReference>
<sequence>SVYLHNNQLSNAGLPPDAFHGSQAVVTLSLSSNRLSYVPPSLPSSLERLHLQNNLISKVPRGALSRQTHLRLPPTQISQLITPKLESPAYALPRRLRALVLPHNRVTTLGAHDLAATPRLAELNLAYNRLASARVHRRAFHRLRALRSLDLAGNQLTLLPSGLPASLHTLRLQRNQLRALEPEPLAGLDQLQELCLAHNRLRVGDIGPGTWHELQALQVRVNARRCPHGPSTHRPACPATPLQGPEMPERELPLQASPGKDRAGRGRGPGRRAVWGLAKWVAQGLGPPRRHLCPPAQVLDLSHNELSFVPPDLPEALEELHLQGNRISHVGPEAFLSTPRLRALFLRCPEGGRARWLQVDKGGLWGT</sequence>
<dbReference type="InterPro" id="IPR003591">
    <property type="entry name" value="Leu-rich_rpt_typical-subtyp"/>
</dbReference>
<evidence type="ECO:0000256" key="2">
    <source>
        <dbReference type="ARBA" id="ARBA00022737"/>
    </source>
</evidence>
<dbReference type="GO" id="GO:0005615">
    <property type="term" value="C:extracellular space"/>
    <property type="evidence" value="ECO:0007669"/>
    <property type="project" value="TreeGrafter"/>
</dbReference>
<comment type="caution">
    <text evidence="4">The sequence shown here is derived from an EMBL/GenBank/DDBJ whole genome shotgun (WGS) entry which is preliminary data.</text>
</comment>
<reference evidence="4 5" key="1">
    <citation type="journal article" date="2019" name="PLoS ONE">
        <title>Genomic analyses reveal an absence of contemporary introgressive admixture between fin whales and blue whales, despite known hybrids.</title>
        <authorList>
            <person name="Westbury M.V."/>
            <person name="Petersen B."/>
            <person name="Lorenzen E.D."/>
        </authorList>
    </citation>
    <scope>NUCLEOTIDE SEQUENCE [LARGE SCALE GENOMIC DNA]</scope>
    <source>
        <strain evidence="4">FinWhale-01</strain>
    </source>
</reference>
<protein>
    <submittedName>
        <fullName evidence="4">Uncharacterized protein</fullName>
    </submittedName>
</protein>
<dbReference type="InterPro" id="IPR032675">
    <property type="entry name" value="LRR_dom_sf"/>
</dbReference>
<dbReference type="InterPro" id="IPR050333">
    <property type="entry name" value="SLRP"/>
</dbReference>
<organism evidence="4 5">
    <name type="scientific">Balaenoptera physalus</name>
    <name type="common">Fin whale</name>
    <name type="synonym">Balaena physalus</name>
    <dbReference type="NCBI Taxonomy" id="9770"/>
    <lineage>
        <taxon>Eukaryota</taxon>
        <taxon>Metazoa</taxon>
        <taxon>Chordata</taxon>
        <taxon>Craniata</taxon>
        <taxon>Vertebrata</taxon>
        <taxon>Euteleostomi</taxon>
        <taxon>Mammalia</taxon>
        <taxon>Eutheria</taxon>
        <taxon>Laurasiatheria</taxon>
        <taxon>Artiodactyla</taxon>
        <taxon>Whippomorpha</taxon>
        <taxon>Cetacea</taxon>
        <taxon>Mysticeti</taxon>
        <taxon>Balaenopteridae</taxon>
        <taxon>Balaenoptera</taxon>
    </lineage>
</organism>
<evidence type="ECO:0000313" key="4">
    <source>
        <dbReference type="EMBL" id="KAB0397916.1"/>
    </source>
</evidence>
<keyword evidence="1" id="KW-0433">Leucine-rich repeat</keyword>
<dbReference type="PANTHER" id="PTHR45712:SF31">
    <property type="entry name" value="PODOCAN"/>
    <property type="match status" value="1"/>
</dbReference>
<dbReference type="SMART" id="SM00369">
    <property type="entry name" value="LRR_TYP"/>
    <property type="match status" value="7"/>
</dbReference>
<gene>
    <name evidence="4" type="ORF">E2I00_014538</name>
</gene>
<dbReference type="AlphaFoldDB" id="A0A643CCG9"/>
<dbReference type="OrthoDB" id="10027416at2759"/>
<evidence type="ECO:0000256" key="3">
    <source>
        <dbReference type="SAM" id="MobiDB-lite"/>
    </source>
</evidence>
<proteinExistence type="predicted"/>
<dbReference type="SMART" id="SM00364">
    <property type="entry name" value="LRR_BAC"/>
    <property type="match status" value="4"/>
</dbReference>
<dbReference type="Gene3D" id="3.80.10.10">
    <property type="entry name" value="Ribonuclease Inhibitor"/>
    <property type="match status" value="3"/>
</dbReference>
<dbReference type="Proteomes" id="UP000437017">
    <property type="component" value="Unassembled WGS sequence"/>
</dbReference>
<dbReference type="PROSITE" id="PS51450">
    <property type="entry name" value="LRR"/>
    <property type="match status" value="1"/>
</dbReference>
<feature type="non-terminal residue" evidence="4">
    <location>
        <position position="1"/>
    </location>
</feature>
<dbReference type="Pfam" id="PF00560">
    <property type="entry name" value="LRR_1"/>
    <property type="match status" value="2"/>
</dbReference>
<feature type="region of interest" description="Disordered" evidence="3">
    <location>
        <begin position="226"/>
        <end position="270"/>
    </location>
</feature>
<evidence type="ECO:0000313" key="5">
    <source>
        <dbReference type="Proteomes" id="UP000437017"/>
    </source>
</evidence>
<dbReference type="SUPFAM" id="SSF52058">
    <property type="entry name" value="L domain-like"/>
    <property type="match status" value="2"/>
</dbReference>
<keyword evidence="2" id="KW-0677">Repeat</keyword>
<dbReference type="EMBL" id="SGJD01001864">
    <property type="protein sequence ID" value="KAB0397916.1"/>
    <property type="molecule type" value="Genomic_DNA"/>
</dbReference>
<keyword evidence="5" id="KW-1185">Reference proteome</keyword>
<dbReference type="Pfam" id="PF13855">
    <property type="entry name" value="LRR_8"/>
    <property type="match status" value="2"/>
</dbReference>
<dbReference type="InterPro" id="IPR001611">
    <property type="entry name" value="Leu-rich_rpt"/>
</dbReference>
<evidence type="ECO:0000256" key="1">
    <source>
        <dbReference type="ARBA" id="ARBA00022614"/>
    </source>
</evidence>